<name>A0A6J5MD11_9CAUD</name>
<accession>A0A6J5MD11</accession>
<proteinExistence type="predicted"/>
<sequence length="149" mass="17682">MSTLESQYKMFLEQNPDKYYWSYTEWFRWHGAKLGESISRIDPVVSDDFQIGPNGAYEHTEEKQYKTKDMAKVIIEFDREEEAEELRTALDGHKYKHFIWELDQKLRTVHKYGSALEGNGEATEAEMDVCYRLRDVIRGMLQEDNLTIE</sequence>
<reference evidence="1" key="1">
    <citation type="submission" date="2020-04" db="EMBL/GenBank/DDBJ databases">
        <authorList>
            <person name="Chiriac C."/>
            <person name="Salcher M."/>
            <person name="Ghai R."/>
            <person name="Kavagutti S V."/>
        </authorList>
    </citation>
    <scope>NUCLEOTIDE SEQUENCE</scope>
</reference>
<evidence type="ECO:0000313" key="1">
    <source>
        <dbReference type="EMBL" id="CAB4143183.1"/>
    </source>
</evidence>
<protein>
    <submittedName>
        <fullName evidence="1">Uncharacterized protein</fullName>
    </submittedName>
</protein>
<gene>
    <name evidence="1" type="ORF">UFOVP450_83</name>
</gene>
<organism evidence="1">
    <name type="scientific">uncultured Caudovirales phage</name>
    <dbReference type="NCBI Taxonomy" id="2100421"/>
    <lineage>
        <taxon>Viruses</taxon>
        <taxon>Duplodnaviria</taxon>
        <taxon>Heunggongvirae</taxon>
        <taxon>Uroviricota</taxon>
        <taxon>Caudoviricetes</taxon>
        <taxon>Peduoviridae</taxon>
        <taxon>Maltschvirus</taxon>
        <taxon>Maltschvirus maltsch</taxon>
    </lineage>
</organism>
<dbReference type="EMBL" id="LR796421">
    <property type="protein sequence ID" value="CAB4143183.1"/>
    <property type="molecule type" value="Genomic_DNA"/>
</dbReference>